<protein>
    <submittedName>
        <fullName evidence="2">Uncharacterized protein</fullName>
    </submittedName>
</protein>
<evidence type="ECO:0000256" key="1">
    <source>
        <dbReference type="SAM" id="Phobius"/>
    </source>
</evidence>
<keyword evidence="3" id="KW-1185">Reference proteome</keyword>
<name>A0ABU9DQL4_9BACL</name>
<keyword evidence="1" id="KW-0812">Transmembrane</keyword>
<evidence type="ECO:0000313" key="2">
    <source>
        <dbReference type="EMBL" id="MEK8131132.1"/>
    </source>
</evidence>
<accession>A0ABU9DQL4</accession>
<comment type="caution">
    <text evidence="2">The sequence shown here is derived from an EMBL/GenBank/DDBJ whole genome shotgun (WGS) entry which is preliminary data.</text>
</comment>
<organism evidence="2 3">
    <name type="scientific">Paenibacillus filicis</name>
    <dbReference type="NCBI Taxonomy" id="669464"/>
    <lineage>
        <taxon>Bacteria</taxon>
        <taxon>Bacillati</taxon>
        <taxon>Bacillota</taxon>
        <taxon>Bacilli</taxon>
        <taxon>Bacillales</taxon>
        <taxon>Paenibacillaceae</taxon>
        <taxon>Paenibacillus</taxon>
    </lineage>
</organism>
<feature type="transmembrane region" description="Helical" evidence="1">
    <location>
        <begin position="114"/>
        <end position="134"/>
    </location>
</feature>
<gene>
    <name evidence="2" type="ORF">WMW72_24820</name>
</gene>
<dbReference type="EMBL" id="JBBPCC010000019">
    <property type="protein sequence ID" value="MEK8131132.1"/>
    <property type="molecule type" value="Genomic_DNA"/>
</dbReference>
<dbReference type="RefSeq" id="WP_341418268.1">
    <property type="nucleotide sequence ID" value="NZ_JBBPCC010000019.1"/>
</dbReference>
<keyword evidence="1" id="KW-1133">Transmembrane helix</keyword>
<reference evidence="2 3" key="1">
    <citation type="submission" date="2024-04" db="EMBL/GenBank/DDBJ databases">
        <title>draft genome sequnece of Paenibacillus filicis.</title>
        <authorList>
            <person name="Kim D.-U."/>
        </authorList>
    </citation>
    <scope>NUCLEOTIDE SEQUENCE [LARGE SCALE GENOMIC DNA]</scope>
    <source>
        <strain evidence="2 3">KACC14197</strain>
    </source>
</reference>
<keyword evidence="1" id="KW-0472">Membrane</keyword>
<evidence type="ECO:0000313" key="3">
    <source>
        <dbReference type="Proteomes" id="UP001469365"/>
    </source>
</evidence>
<dbReference type="Proteomes" id="UP001469365">
    <property type="component" value="Unassembled WGS sequence"/>
</dbReference>
<proteinExistence type="predicted"/>
<sequence length="151" mass="16101">MFHQPPLDEEELPIPPWLEAPDDMPLEELEELEDLPLTELLPALDEELADEEAPLLADVDELLPEDGLAALLPAVALEPAVPPEAGEFLEFKLFPAEPALPDVLSDVVKVPLRVLVVGLLAVGLGGVVVLLGLVEPGLTLVPETIEDDGAC</sequence>